<comment type="caution">
    <text evidence="2">The sequence shown here is derived from an EMBL/GenBank/DDBJ whole genome shotgun (WGS) entry which is preliminary data.</text>
</comment>
<name>A0A504Z1K9_FASGI</name>
<protein>
    <submittedName>
        <fullName evidence="2">Uncharacterized protein</fullName>
    </submittedName>
</protein>
<evidence type="ECO:0000313" key="3">
    <source>
        <dbReference type="Proteomes" id="UP000316759"/>
    </source>
</evidence>
<dbReference type="AlphaFoldDB" id="A0A504Z1K9"/>
<evidence type="ECO:0000256" key="1">
    <source>
        <dbReference type="SAM" id="MobiDB-lite"/>
    </source>
</evidence>
<accession>A0A504Z1K9</accession>
<feature type="compositionally biased region" description="Acidic residues" evidence="1">
    <location>
        <begin position="131"/>
        <end position="169"/>
    </location>
</feature>
<sequence length="169" mass="19018">MNLDLLIQSFVRPVPFVSAFINYLTCCCRRRPHDHRPRDRTHCSTASARSNHCASSPHSMAVTEPQSPFGSGISGETKQCNVSKGYLKTRAHPIPEILLSSYDDEVSVEGRVLCANHRTRHKGISKLPPSEDNDDDVDDDEDVQITLEDGDEEDNEDYNDDDDDEGEWI</sequence>
<organism evidence="2 3">
    <name type="scientific">Fasciola gigantica</name>
    <name type="common">Giant liver fluke</name>
    <dbReference type="NCBI Taxonomy" id="46835"/>
    <lineage>
        <taxon>Eukaryota</taxon>
        <taxon>Metazoa</taxon>
        <taxon>Spiralia</taxon>
        <taxon>Lophotrochozoa</taxon>
        <taxon>Platyhelminthes</taxon>
        <taxon>Trematoda</taxon>
        <taxon>Digenea</taxon>
        <taxon>Plagiorchiida</taxon>
        <taxon>Echinostomata</taxon>
        <taxon>Echinostomatoidea</taxon>
        <taxon>Fasciolidae</taxon>
        <taxon>Fasciola</taxon>
    </lineage>
</organism>
<keyword evidence="3" id="KW-1185">Reference proteome</keyword>
<dbReference type="Proteomes" id="UP000316759">
    <property type="component" value="Unassembled WGS sequence"/>
</dbReference>
<feature type="compositionally biased region" description="Polar residues" evidence="1">
    <location>
        <begin position="44"/>
        <end position="75"/>
    </location>
</feature>
<feature type="region of interest" description="Disordered" evidence="1">
    <location>
        <begin position="122"/>
        <end position="169"/>
    </location>
</feature>
<dbReference type="EMBL" id="SUNJ01000401">
    <property type="protein sequence ID" value="TPP67693.1"/>
    <property type="molecule type" value="Genomic_DNA"/>
</dbReference>
<reference evidence="2 3" key="1">
    <citation type="submission" date="2019-04" db="EMBL/GenBank/DDBJ databases">
        <title>Annotation for the trematode Fasciola gigantica.</title>
        <authorList>
            <person name="Choi Y.-J."/>
        </authorList>
    </citation>
    <scope>NUCLEOTIDE SEQUENCE [LARGE SCALE GENOMIC DNA]</scope>
    <source>
        <strain evidence="2">Uganda_cow_1</strain>
    </source>
</reference>
<gene>
    <name evidence="2" type="ORF">FGIG_07702</name>
</gene>
<feature type="region of interest" description="Disordered" evidence="1">
    <location>
        <begin position="35"/>
        <end position="75"/>
    </location>
</feature>
<evidence type="ECO:0000313" key="2">
    <source>
        <dbReference type="EMBL" id="TPP67693.1"/>
    </source>
</evidence>
<proteinExistence type="predicted"/>